<evidence type="ECO:0000313" key="5">
    <source>
        <dbReference type="EMBL" id="AYA37854.1"/>
    </source>
</evidence>
<sequence length="439" mass="44271">MYRFLIVCLLVVAGWGQPLLAAPAGELPPRPNPFKFVTDAAQLLSPADANTLERGLRRYADNTGTQIVVVTVPTLGGRPVADYARDLGEAWGVGQRAQNNGVVVLLAGQERQVSIQAGAGLRQQITPALTQRIIGQQMTPEFKQGRYFAGLRTGLNELMLAANPESAPRREPAAAASSTAPAGGSNSSLGAGSPSSSSVQAPPPSYGDEPFSPNSQPAAAPAGPGLGIGSMVLGALVLGGGVWLLMRLFRRKQTPAAPSGPVPDFYPNRPAGPSGGYGTGGGYGATGGHNQAGSYGRAPMQQPAPDFYPNRGGGGLSSGMGGALLTGAAAAAGAYLGNRMASASDNHPNFTGKDLGAGGTPPLPTAPAAGAAGGFAALGDSGTNDLGAEPAPDFFSEEALQDNSADYFSNDDAAAYDDPSSEDTGGGGFDDTNDNSGSW</sequence>
<organism evidence="5 6">
    <name type="scientific">Hymenobacter oligotrophus</name>
    <dbReference type="NCBI Taxonomy" id="2319843"/>
    <lineage>
        <taxon>Bacteria</taxon>
        <taxon>Pseudomonadati</taxon>
        <taxon>Bacteroidota</taxon>
        <taxon>Cytophagia</taxon>
        <taxon>Cytophagales</taxon>
        <taxon>Hymenobacteraceae</taxon>
        <taxon>Hymenobacter</taxon>
    </lineage>
</organism>
<evidence type="ECO:0000313" key="6">
    <source>
        <dbReference type="Proteomes" id="UP000262802"/>
    </source>
</evidence>
<feature type="region of interest" description="Disordered" evidence="1">
    <location>
        <begin position="164"/>
        <end position="219"/>
    </location>
</feature>
<keyword evidence="2" id="KW-1133">Transmembrane helix</keyword>
<feature type="domain" description="TPM" evidence="4">
    <location>
        <begin position="37"/>
        <end position="159"/>
    </location>
</feature>
<keyword evidence="6" id="KW-1185">Reference proteome</keyword>
<accession>A0A3B7R189</accession>
<proteinExistence type="predicted"/>
<protein>
    <submittedName>
        <fullName evidence="5">TPM domain-containing protein</fullName>
    </submittedName>
</protein>
<evidence type="ECO:0000259" key="4">
    <source>
        <dbReference type="Pfam" id="PF04536"/>
    </source>
</evidence>
<dbReference type="OrthoDB" id="9810918at2"/>
<dbReference type="Proteomes" id="UP000262802">
    <property type="component" value="Chromosome"/>
</dbReference>
<dbReference type="AlphaFoldDB" id="A0A3B7R189"/>
<feature type="compositionally biased region" description="Gly residues" evidence="1">
    <location>
        <begin position="273"/>
        <end position="287"/>
    </location>
</feature>
<feature type="transmembrane region" description="Helical" evidence="2">
    <location>
        <begin position="225"/>
        <end position="246"/>
    </location>
</feature>
<dbReference type="Gene3D" id="3.10.310.50">
    <property type="match status" value="1"/>
</dbReference>
<keyword evidence="3" id="KW-0732">Signal</keyword>
<dbReference type="PANTHER" id="PTHR30373">
    <property type="entry name" value="UPF0603 PROTEIN YGCG"/>
    <property type="match status" value="1"/>
</dbReference>
<keyword evidence="2" id="KW-0812">Transmembrane</keyword>
<feature type="compositionally biased region" description="Low complexity" evidence="1">
    <location>
        <begin position="366"/>
        <end position="379"/>
    </location>
</feature>
<feature type="region of interest" description="Disordered" evidence="1">
    <location>
        <begin position="346"/>
        <end position="439"/>
    </location>
</feature>
<evidence type="ECO:0000256" key="3">
    <source>
        <dbReference type="SAM" id="SignalP"/>
    </source>
</evidence>
<dbReference type="EMBL" id="CP032317">
    <property type="protein sequence ID" value="AYA37854.1"/>
    <property type="molecule type" value="Genomic_DNA"/>
</dbReference>
<feature type="region of interest" description="Disordered" evidence="1">
    <location>
        <begin position="254"/>
        <end position="313"/>
    </location>
</feature>
<keyword evidence="2" id="KW-0472">Membrane</keyword>
<evidence type="ECO:0000256" key="2">
    <source>
        <dbReference type="SAM" id="Phobius"/>
    </source>
</evidence>
<gene>
    <name evidence="5" type="ORF">D3Y59_12860</name>
</gene>
<dbReference type="InterPro" id="IPR007621">
    <property type="entry name" value="TPM_dom"/>
</dbReference>
<feature type="compositionally biased region" description="Low complexity" evidence="1">
    <location>
        <begin position="173"/>
        <end position="200"/>
    </location>
</feature>
<name>A0A3B7R189_9BACT</name>
<dbReference type="PANTHER" id="PTHR30373:SF2">
    <property type="entry name" value="UPF0603 PROTEIN YGCG"/>
    <property type="match status" value="1"/>
</dbReference>
<reference evidence="5 6" key="1">
    <citation type="submission" date="2018-09" db="EMBL/GenBank/DDBJ databases">
        <title>Hymenobacter medium sp. nov., isolated from R2A medium.</title>
        <authorList>
            <person name="Yingchao G."/>
        </authorList>
    </citation>
    <scope>NUCLEOTIDE SEQUENCE [LARGE SCALE GENOMIC DNA]</scope>
    <source>
        <strain evidence="6">sh-6</strain>
    </source>
</reference>
<dbReference type="KEGG" id="hyh:D3Y59_12860"/>
<feature type="chain" id="PRO_5017547688" evidence="3">
    <location>
        <begin position="22"/>
        <end position="439"/>
    </location>
</feature>
<dbReference type="RefSeq" id="WP_119445412.1">
    <property type="nucleotide sequence ID" value="NZ_CP032317.1"/>
</dbReference>
<feature type="signal peptide" evidence="3">
    <location>
        <begin position="1"/>
        <end position="21"/>
    </location>
</feature>
<dbReference type="Pfam" id="PF04536">
    <property type="entry name" value="TPM_phosphatase"/>
    <property type="match status" value="1"/>
</dbReference>
<evidence type="ECO:0000256" key="1">
    <source>
        <dbReference type="SAM" id="MobiDB-lite"/>
    </source>
</evidence>